<sequence length="127" mass="14446">MICSEAPQLRFVLNMWFPNTLDRVRDGWTETLRANIYMRADSVITADNLKNYTQFLFRDAVWRRRQGDDILLTPPLAPEQIANLLAANLAAPSKRVSVYFSEQGTIMRGVTNGNAITAFARRCLAHD</sequence>
<dbReference type="RefSeq" id="WP_267654494.1">
    <property type="nucleotide sequence ID" value="NZ_JAOVZR010000001.1"/>
</dbReference>
<evidence type="ECO:0000313" key="1">
    <source>
        <dbReference type="EMBL" id="MCY0148971.1"/>
    </source>
</evidence>
<dbReference type="Proteomes" id="UP001073227">
    <property type="component" value="Unassembled WGS sequence"/>
</dbReference>
<comment type="caution">
    <text evidence="1">The sequence shown here is derived from an EMBL/GenBank/DDBJ whole genome shotgun (WGS) entry which is preliminary data.</text>
</comment>
<keyword evidence="2" id="KW-1185">Reference proteome</keyword>
<evidence type="ECO:0000313" key="2">
    <source>
        <dbReference type="Proteomes" id="UP001073227"/>
    </source>
</evidence>
<gene>
    <name evidence="1" type="ORF">OEG84_14970</name>
</gene>
<accession>A0ABT3ZCM4</accession>
<organism evidence="1 2">
    <name type="scientific">Hoeflea algicola</name>
    <dbReference type="NCBI Taxonomy" id="2983763"/>
    <lineage>
        <taxon>Bacteria</taxon>
        <taxon>Pseudomonadati</taxon>
        <taxon>Pseudomonadota</taxon>
        <taxon>Alphaproteobacteria</taxon>
        <taxon>Hyphomicrobiales</taxon>
        <taxon>Rhizobiaceae</taxon>
        <taxon>Hoeflea</taxon>
    </lineage>
</organism>
<protein>
    <submittedName>
        <fullName evidence="1">Uncharacterized protein</fullName>
    </submittedName>
</protein>
<name>A0ABT3ZCM4_9HYPH</name>
<dbReference type="EMBL" id="JAOVZR010000001">
    <property type="protein sequence ID" value="MCY0148971.1"/>
    <property type="molecule type" value="Genomic_DNA"/>
</dbReference>
<proteinExistence type="predicted"/>
<reference evidence="1" key="1">
    <citation type="submission" date="2022-10" db="EMBL/GenBank/DDBJ databases">
        <title>Hoeflea sp. G2-23, isolated from marine algae.</title>
        <authorList>
            <person name="Kristyanto S."/>
            <person name="Kim J.M."/>
            <person name="Jeon C.O."/>
        </authorList>
    </citation>
    <scope>NUCLEOTIDE SEQUENCE</scope>
    <source>
        <strain evidence="1">G2-23</strain>
    </source>
</reference>